<protein>
    <submittedName>
        <fullName evidence="2">T9SS type A sorting domain-containing protein</fullName>
    </submittedName>
</protein>
<reference evidence="2 3" key="1">
    <citation type="submission" date="2019-10" db="EMBL/GenBank/DDBJ databases">
        <title>Genome sequence of Phaeocystidibacter marisrubri JCM30614 (type strain).</title>
        <authorList>
            <person name="Bowman J.P."/>
        </authorList>
    </citation>
    <scope>NUCLEOTIDE SEQUENCE [LARGE SCALE GENOMIC DNA]</scope>
    <source>
        <strain evidence="2 3">JCM 30614</strain>
    </source>
</reference>
<keyword evidence="3" id="KW-1185">Reference proteome</keyword>
<gene>
    <name evidence="2" type="ORF">F8C82_13095</name>
</gene>
<proteinExistence type="predicted"/>
<sequence>MVSRSYPWHVFSFFVSSLISTIAFSQNAPGGVDGQSLWHAQTNLPSTIGNHHTFNLLDLENEEDLVNLQGASTLFFVLKPKSLSQTGGEFMGIGDIRIFDDHIQFGRVSSPIRFTEDVPAIVTIETVASQRYARQSRAPLTVGDTSLFEIAELVIYPKSLSREERRKVNSYLALKYSITVTHNEDEIWRDYLRADNYTYWNRQIDGSHHVRVLGVGRLDQQQFLQTQTITTRGPQVLVALDEVKSIGTQPNVEIEDDAFIILSESKQQRSQRLSCSSGGHHPLSQWKLQLQNWNSTAHQLIVRIPLHEKSDENDSLFLTDGSSFLYLPKNVLLADEEYQIPLILLENYRHYYFTTKSIRDCDRFTAEVTNNELTVSLSSEEEEKLFVEVQDMSNGSSIRKPYENHPVSNVLGEGQYLVKIVDENGNMISSKVIANTSSTEAPFQIAKPTIRLFPDPASRGQRTTLSVQDITGDHPLKLTLSDMQGHVLEIEDLPFASSFDWKFDAPEVPGIYTLSLYSGEITYTVKLIVAQ</sequence>
<name>A0A6L3ZFF3_9FLAO</name>
<evidence type="ECO:0000313" key="3">
    <source>
        <dbReference type="Proteomes" id="UP000484164"/>
    </source>
</evidence>
<dbReference type="AlphaFoldDB" id="A0A6L3ZFF3"/>
<evidence type="ECO:0000259" key="1">
    <source>
        <dbReference type="Pfam" id="PF26628"/>
    </source>
</evidence>
<dbReference type="RefSeq" id="WP_151694039.1">
    <property type="nucleotide sequence ID" value="NZ_BMGX01000001.1"/>
</dbReference>
<dbReference type="Pfam" id="PF26628">
    <property type="entry name" value="DUF8202"/>
    <property type="match status" value="1"/>
</dbReference>
<organism evidence="2 3">
    <name type="scientific">Phaeocystidibacter marisrubri</name>
    <dbReference type="NCBI Taxonomy" id="1577780"/>
    <lineage>
        <taxon>Bacteria</taxon>
        <taxon>Pseudomonadati</taxon>
        <taxon>Bacteroidota</taxon>
        <taxon>Flavobacteriia</taxon>
        <taxon>Flavobacteriales</taxon>
        <taxon>Phaeocystidibacteraceae</taxon>
        <taxon>Phaeocystidibacter</taxon>
    </lineage>
</organism>
<evidence type="ECO:0000313" key="2">
    <source>
        <dbReference type="EMBL" id="KAB2816611.1"/>
    </source>
</evidence>
<accession>A0A6L3ZFF3</accession>
<comment type="caution">
    <text evidence="2">The sequence shown here is derived from an EMBL/GenBank/DDBJ whole genome shotgun (WGS) entry which is preliminary data.</text>
</comment>
<feature type="domain" description="DUF8202" evidence="1">
    <location>
        <begin position="164"/>
        <end position="311"/>
    </location>
</feature>
<dbReference type="InterPro" id="IPR058515">
    <property type="entry name" value="DUF8202"/>
</dbReference>
<dbReference type="Proteomes" id="UP000484164">
    <property type="component" value="Unassembled WGS sequence"/>
</dbReference>
<dbReference type="EMBL" id="WBVQ01000002">
    <property type="protein sequence ID" value="KAB2816611.1"/>
    <property type="molecule type" value="Genomic_DNA"/>
</dbReference>
<dbReference type="OrthoDB" id="2582440at2"/>